<accession>A0ABN3Q1Z0</accession>
<protein>
    <recommendedName>
        <fullName evidence="7">GntR C-terminal domain-containing protein</fullName>
    </recommendedName>
</protein>
<name>A0ABN3Q1Z0_9ACTN</name>
<dbReference type="Proteomes" id="UP001501447">
    <property type="component" value="Unassembled WGS sequence"/>
</dbReference>
<dbReference type="EMBL" id="BAAARJ010000008">
    <property type="protein sequence ID" value="GAA2612312.1"/>
    <property type="molecule type" value="Genomic_DNA"/>
</dbReference>
<keyword evidence="2" id="KW-0238">DNA-binding</keyword>
<keyword evidence="1" id="KW-0805">Transcription regulation</keyword>
<feature type="region of interest" description="Disordered" evidence="4">
    <location>
        <begin position="45"/>
        <end position="69"/>
    </location>
</feature>
<evidence type="ECO:0000313" key="5">
    <source>
        <dbReference type="EMBL" id="GAA2612312.1"/>
    </source>
</evidence>
<proteinExistence type="predicted"/>
<comment type="caution">
    <text evidence="5">The sequence shown here is derived from an EMBL/GenBank/DDBJ whole genome shotgun (WGS) entry which is preliminary data.</text>
</comment>
<evidence type="ECO:0000256" key="3">
    <source>
        <dbReference type="ARBA" id="ARBA00023163"/>
    </source>
</evidence>
<evidence type="ECO:0000256" key="2">
    <source>
        <dbReference type="ARBA" id="ARBA00023125"/>
    </source>
</evidence>
<organism evidence="5 6">
    <name type="scientific">Streptomyces axinellae</name>
    <dbReference type="NCBI Taxonomy" id="552788"/>
    <lineage>
        <taxon>Bacteria</taxon>
        <taxon>Bacillati</taxon>
        <taxon>Actinomycetota</taxon>
        <taxon>Actinomycetes</taxon>
        <taxon>Kitasatosporales</taxon>
        <taxon>Streptomycetaceae</taxon>
        <taxon>Streptomyces</taxon>
    </lineage>
</organism>
<gene>
    <name evidence="5" type="ORF">GCM10009863_27530</name>
</gene>
<evidence type="ECO:0000256" key="1">
    <source>
        <dbReference type="ARBA" id="ARBA00023015"/>
    </source>
</evidence>
<sequence>MVGAPQPRPGRAEEHRRLEEAVLARDADTAAQVLVQYLTLTATGLTESTHPGESTHPDTGTATSHSGPA</sequence>
<reference evidence="5 6" key="1">
    <citation type="journal article" date="2019" name="Int. J. Syst. Evol. Microbiol.">
        <title>The Global Catalogue of Microorganisms (GCM) 10K type strain sequencing project: providing services to taxonomists for standard genome sequencing and annotation.</title>
        <authorList>
            <consortium name="The Broad Institute Genomics Platform"/>
            <consortium name="The Broad Institute Genome Sequencing Center for Infectious Disease"/>
            <person name="Wu L."/>
            <person name="Ma J."/>
        </authorList>
    </citation>
    <scope>NUCLEOTIDE SEQUENCE [LARGE SCALE GENOMIC DNA]</scope>
    <source>
        <strain evidence="5 6">JCM 16373</strain>
    </source>
</reference>
<evidence type="ECO:0000256" key="4">
    <source>
        <dbReference type="SAM" id="MobiDB-lite"/>
    </source>
</evidence>
<keyword evidence="3" id="KW-0804">Transcription</keyword>
<keyword evidence="6" id="KW-1185">Reference proteome</keyword>
<evidence type="ECO:0000313" key="6">
    <source>
        <dbReference type="Proteomes" id="UP001501447"/>
    </source>
</evidence>
<dbReference type="SUPFAM" id="SSF48008">
    <property type="entry name" value="GntR ligand-binding domain-like"/>
    <property type="match status" value="1"/>
</dbReference>
<evidence type="ECO:0008006" key="7">
    <source>
        <dbReference type="Google" id="ProtNLM"/>
    </source>
</evidence>
<dbReference type="InterPro" id="IPR008920">
    <property type="entry name" value="TF_FadR/GntR_C"/>
</dbReference>